<gene>
    <name evidence="1" type="ORF">DL762_004043</name>
</gene>
<keyword evidence="2" id="KW-1185">Reference proteome</keyword>
<protein>
    <submittedName>
        <fullName evidence="1">Uncharacterized protein</fullName>
    </submittedName>
</protein>
<reference evidence="1 2" key="1">
    <citation type="submission" date="2018-06" db="EMBL/GenBank/DDBJ databases">
        <title>Complete Genomes of Monosporascus.</title>
        <authorList>
            <person name="Robinson A.J."/>
            <person name="Natvig D.O."/>
        </authorList>
    </citation>
    <scope>NUCLEOTIDE SEQUENCE [LARGE SCALE GENOMIC DNA]</scope>
    <source>
        <strain evidence="1 2">CBS 609.92</strain>
    </source>
</reference>
<organism evidence="1 2">
    <name type="scientific">Monosporascus cannonballus</name>
    <dbReference type="NCBI Taxonomy" id="155416"/>
    <lineage>
        <taxon>Eukaryota</taxon>
        <taxon>Fungi</taxon>
        <taxon>Dikarya</taxon>
        <taxon>Ascomycota</taxon>
        <taxon>Pezizomycotina</taxon>
        <taxon>Sordariomycetes</taxon>
        <taxon>Xylariomycetidae</taxon>
        <taxon>Xylariales</taxon>
        <taxon>Xylariales incertae sedis</taxon>
        <taxon>Monosporascus</taxon>
    </lineage>
</organism>
<dbReference type="EMBL" id="QJNS01000095">
    <property type="protein sequence ID" value="RYO87857.1"/>
    <property type="molecule type" value="Genomic_DNA"/>
</dbReference>
<name>A0ABY0HA61_9PEZI</name>
<evidence type="ECO:0000313" key="2">
    <source>
        <dbReference type="Proteomes" id="UP000294003"/>
    </source>
</evidence>
<comment type="caution">
    <text evidence="1">The sequence shown here is derived from an EMBL/GenBank/DDBJ whole genome shotgun (WGS) entry which is preliminary data.</text>
</comment>
<sequence length="361" mass="41317">MRTPGEVLASDGDLIVEVIEQGRQTPDAAVDQRLRKSVTFQVSKSRTAEYMDLSKTDASHVHDHVVIQGETIKAARLWLQTFHKATDLDSWALQEFAITDVFHAWYDHHVRPGHARHSVTTGEFLLAPAYWFDCAVIFRDVTKELAYGSVRHHGDLTPRGVLGMGIQGIPGPVLSGMYSARSNLRTQTHRELYRSPRSHINCDDRKCRDVMVYRYFVALDATGSFPVNYGENRHKSVNRLLSDAENVSLEIVELNPNAKHASWICNPCRRGIATQTARALEGQVREGINRVRRNFEGLCLDCMHKYKTGDKDCDYWNHARTMDFSKGCRFHHDEPTWYYSYMGRDDEMKKFKTTTPRPGNI</sequence>
<accession>A0ABY0HA61</accession>
<proteinExistence type="predicted"/>
<evidence type="ECO:0000313" key="1">
    <source>
        <dbReference type="EMBL" id="RYO87857.1"/>
    </source>
</evidence>
<dbReference type="Proteomes" id="UP000294003">
    <property type="component" value="Unassembled WGS sequence"/>
</dbReference>